<dbReference type="PANTHER" id="PTHR43798">
    <property type="entry name" value="MONOACYLGLYCEROL LIPASE"/>
    <property type="match status" value="1"/>
</dbReference>
<dbReference type="Proteomes" id="UP000639859">
    <property type="component" value="Unassembled WGS sequence"/>
</dbReference>
<dbReference type="InterPro" id="IPR050266">
    <property type="entry name" value="AB_hydrolase_sf"/>
</dbReference>
<dbReference type="Gene3D" id="3.40.50.1820">
    <property type="entry name" value="alpha/beta hydrolase"/>
    <property type="match status" value="2"/>
</dbReference>
<gene>
    <name evidence="2" type="ORF">I4Q42_13705</name>
</gene>
<proteinExistence type="predicted"/>
<keyword evidence="3" id="KW-1185">Reference proteome</keyword>
<accession>A0ABS0SYL8</accession>
<dbReference type="SUPFAM" id="SSF53474">
    <property type="entry name" value="alpha/beta-Hydrolases"/>
    <property type="match status" value="2"/>
</dbReference>
<feature type="domain" description="AB hydrolase-1" evidence="1">
    <location>
        <begin position="28"/>
        <end position="124"/>
    </location>
</feature>
<dbReference type="Pfam" id="PF00561">
    <property type="entry name" value="Abhydrolase_1"/>
    <property type="match status" value="1"/>
</dbReference>
<organism evidence="2 3">
    <name type="scientific">Caulobacter hibisci</name>
    <dbReference type="NCBI Taxonomy" id="2035993"/>
    <lineage>
        <taxon>Bacteria</taxon>
        <taxon>Pseudomonadati</taxon>
        <taxon>Pseudomonadota</taxon>
        <taxon>Alphaproteobacteria</taxon>
        <taxon>Caulobacterales</taxon>
        <taxon>Caulobacteraceae</taxon>
        <taxon>Caulobacter</taxon>
    </lineage>
</organism>
<comment type="caution">
    <text evidence="2">The sequence shown here is derived from an EMBL/GenBank/DDBJ whole genome shotgun (WGS) entry which is preliminary data.</text>
</comment>
<sequence>MSRPAVTRHFVDVGDRVVHYRAAGRGFPVILLHQSPRSSADMLGLMGRWADDFLCIAPDTPGFGESDRLKGPVPLERLAQAVIDLADALGLKRFGLYGVHTGAILAVAAGVARPDRVAAVAAHGYGAWTPQERAIFGDRYAPPFRPVASGAHLTWLWSRVADQRLFFPWNDWRHGQRLAWGEGTPAELHEEALDLLRAGDAYRSGYLAAFQSDAALPARLATPSLLVASRPDPLSGHLERLAAPPSGVEHRLTDTWDGAEAASRQFLRDHAGEPAEIAGAPCRTHRFVDIRDDAFEGRLHLGLKPGRGAGALLVHGPGGSHRTALDAAARRRGPLAALDWPGHGLSDAADGALTPADYARLAARAIETLDTAPARLVAEGLAHGLVPAIGDATGLTPDPAPPPRALSRPDLGKRWLPNLTPDAEGAHLLRAWNAVRRQAVFDPWYEPTPVNATPPGDLRPAALARRHLALLQAPGAQALLAACVAPPDR</sequence>
<evidence type="ECO:0000313" key="3">
    <source>
        <dbReference type="Proteomes" id="UP000639859"/>
    </source>
</evidence>
<name>A0ABS0SYL8_9CAUL</name>
<reference evidence="2 3" key="1">
    <citation type="submission" date="2020-11" db="EMBL/GenBank/DDBJ databases">
        <title>genome sequence of strain KACC 18849.</title>
        <authorList>
            <person name="Gao J."/>
            <person name="Zhang X."/>
        </authorList>
    </citation>
    <scope>NUCLEOTIDE SEQUENCE [LARGE SCALE GENOMIC DNA]</scope>
    <source>
        <strain evidence="2 3">KACC 18849</strain>
    </source>
</reference>
<dbReference type="RefSeq" id="WP_198576627.1">
    <property type="nucleotide sequence ID" value="NZ_JADWOX010000008.1"/>
</dbReference>
<evidence type="ECO:0000313" key="2">
    <source>
        <dbReference type="EMBL" id="MBI1684723.1"/>
    </source>
</evidence>
<dbReference type="InterPro" id="IPR029058">
    <property type="entry name" value="AB_hydrolase_fold"/>
</dbReference>
<dbReference type="InterPro" id="IPR000073">
    <property type="entry name" value="AB_hydrolase_1"/>
</dbReference>
<dbReference type="EMBL" id="JADWOX010000008">
    <property type="protein sequence ID" value="MBI1684723.1"/>
    <property type="molecule type" value="Genomic_DNA"/>
</dbReference>
<evidence type="ECO:0000259" key="1">
    <source>
        <dbReference type="Pfam" id="PF00561"/>
    </source>
</evidence>
<protein>
    <recommendedName>
        <fullName evidence="1">AB hydrolase-1 domain-containing protein</fullName>
    </recommendedName>
</protein>